<name>A0A940N361_9PROT</name>
<evidence type="ECO:0000256" key="1">
    <source>
        <dbReference type="SAM" id="MobiDB-lite"/>
    </source>
</evidence>
<evidence type="ECO:0000256" key="2">
    <source>
        <dbReference type="SAM" id="SignalP"/>
    </source>
</evidence>
<proteinExistence type="predicted"/>
<evidence type="ECO:0000313" key="4">
    <source>
        <dbReference type="Proteomes" id="UP000677537"/>
    </source>
</evidence>
<dbReference type="PROSITE" id="PS51257">
    <property type="entry name" value="PROKAR_LIPOPROTEIN"/>
    <property type="match status" value="1"/>
</dbReference>
<feature type="signal peptide" evidence="2">
    <location>
        <begin position="1"/>
        <end position="18"/>
    </location>
</feature>
<evidence type="ECO:0000313" key="3">
    <source>
        <dbReference type="EMBL" id="MBP0494315.1"/>
    </source>
</evidence>
<dbReference type="AlphaFoldDB" id="A0A940N361"/>
<feature type="region of interest" description="Disordered" evidence="1">
    <location>
        <begin position="50"/>
        <end position="97"/>
    </location>
</feature>
<dbReference type="RefSeq" id="WP_209375074.1">
    <property type="nucleotide sequence ID" value="NZ_JAGIZA010000009.1"/>
</dbReference>
<dbReference type="Proteomes" id="UP000677537">
    <property type="component" value="Unassembled WGS sequence"/>
</dbReference>
<feature type="compositionally biased region" description="Low complexity" evidence="1">
    <location>
        <begin position="52"/>
        <end position="75"/>
    </location>
</feature>
<evidence type="ECO:0008006" key="5">
    <source>
        <dbReference type="Google" id="ProtNLM"/>
    </source>
</evidence>
<sequence length="97" mass="9409">MRALALLAASMLALTACGRVGPVRAPGPRQDIVYPRSYPYIPLAAPPPAAVPAPDTAGAAGAAGALSPGLGEGSPVPADNAAQESGTGGVNRPASPR</sequence>
<keyword evidence="2" id="KW-0732">Signal</keyword>
<gene>
    <name evidence="3" type="ORF">J5Y10_16120</name>
</gene>
<reference evidence="3" key="1">
    <citation type="submission" date="2021-03" db="EMBL/GenBank/DDBJ databases">
        <authorList>
            <person name="So Y."/>
        </authorList>
    </citation>
    <scope>NUCLEOTIDE SEQUENCE</scope>
    <source>
        <strain evidence="3">SG15</strain>
    </source>
</reference>
<keyword evidence="4" id="KW-1185">Reference proteome</keyword>
<comment type="caution">
    <text evidence="3">The sequence shown here is derived from an EMBL/GenBank/DDBJ whole genome shotgun (WGS) entry which is preliminary data.</text>
</comment>
<organism evidence="3 4">
    <name type="scientific">Roseomonas indoligenes</name>
    <dbReference type="NCBI Taxonomy" id="2820811"/>
    <lineage>
        <taxon>Bacteria</taxon>
        <taxon>Pseudomonadati</taxon>
        <taxon>Pseudomonadota</taxon>
        <taxon>Alphaproteobacteria</taxon>
        <taxon>Acetobacterales</taxon>
        <taxon>Roseomonadaceae</taxon>
        <taxon>Roseomonas</taxon>
    </lineage>
</organism>
<feature type="chain" id="PRO_5038104220" description="Lipoprotein" evidence="2">
    <location>
        <begin position="19"/>
        <end position="97"/>
    </location>
</feature>
<protein>
    <recommendedName>
        <fullName evidence="5">Lipoprotein</fullName>
    </recommendedName>
</protein>
<accession>A0A940N361</accession>
<dbReference type="EMBL" id="JAGIZA010000009">
    <property type="protein sequence ID" value="MBP0494315.1"/>
    <property type="molecule type" value="Genomic_DNA"/>
</dbReference>